<dbReference type="Pfam" id="PF03738">
    <property type="entry name" value="GSP_synth"/>
    <property type="match status" value="1"/>
</dbReference>
<evidence type="ECO:0000259" key="6">
    <source>
        <dbReference type="Pfam" id="PF03738"/>
    </source>
</evidence>
<keyword evidence="8" id="KW-1185">Reference proteome</keyword>
<gene>
    <name evidence="7" type="ORF">SAMN05421771_0918</name>
</gene>
<dbReference type="GO" id="GO:0005524">
    <property type="term" value="F:ATP binding"/>
    <property type="evidence" value="ECO:0007669"/>
    <property type="project" value="UniProtKB-KW"/>
</dbReference>
<keyword evidence="2" id="KW-0479">Metal-binding</keyword>
<dbReference type="InterPro" id="IPR005494">
    <property type="entry name" value="GSPS_pre-ATP-grasp-like_dom"/>
</dbReference>
<reference evidence="7 8" key="1">
    <citation type="submission" date="2016-10" db="EMBL/GenBank/DDBJ databases">
        <authorList>
            <person name="de Groot N.N."/>
        </authorList>
    </citation>
    <scope>NUCLEOTIDE SEQUENCE [LARGE SCALE GENOMIC DNA]</scope>
    <source>
        <strain evidence="7 8">DSM 21001</strain>
    </source>
</reference>
<protein>
    <submittedName>
        <fullName evidence="7">Glutathionylspermidine synthase</fullName>
    </submittedName>
</protein>
<name>A0A1I6LMG4_9BACT</name>
<dbReference type="EMBL" id="FOZL01000001">
    <property type="protein sequence ID" value="SFS04432.1"/>
    <property type="molecule type" value="Genomic_DNA"/>
</dbReference>
<sequence length="453" mass="51193">MPGLKPEHISETRATTEAYSMKRITLSPRPDWQSKVEAVGLTYHSPESMPHPYWDESAAYEFTSGEIDTLEAAGNTMQEMCLAAAQHVIDNKRYTELDIPAAAIPVIERAWEQEPPAIYGRFDFSWAGEKSGQAPKLLEYNADTPTSLLEAAVVQWDWLKEQTPHLHHSAFLGGDPDQFNSIHEKLIAKWKDLIPYLQQPLYFAGVDEPEDQLTLVYLRDTAEQAGLKTLQMFMEEIGWNEDAKAFLDPAEDQMFSIFKLYPWEAMVREEFGVHALDTYPQMRWIEPIWKMLLSNKGILPILWELYPNHELLLPAFFEPEATGPVTSEWTQVNDGGFGRGHNSAPIPSSLSKLASGPFGMRDYVSKPLLSREGANIKIVRNGSTVMETDGMYDGPRIVQALAPDAVFQAADNQMRYPVLGVWMVDQECCGMGIRESRTPVTDNLSSFIPHYFV</sequence>
<evidence type="ECO:0000256" key="1">
    <source>
        <dbReference type="ARBA" id="ARBA00022598"/>
    </source>
</evidence>
<organism evidence="7 8">
    <name type="scientific">Granulicella pectinivorans</name>
    <dbReference type="NCBI Taxonomy" id="474950"/>
    <lineage>
        <taxon>Bacteria</taxon>
        <taxon>Pseudomonadati</taxon>
        <taxon>Acidobacteriota</taxon>
        <taxon>Terriglobia</taxon>
        <taxon>Terriglobales</taxon>
        <taxon>Acidobacteriaceae</taxon>
        <taxon>Granulicella</taxon>
    </lineage>
</organism>
<dbReference type="GO" id="GO:0016874">
    <property type="term" value="F:ligase activity"/>
    <property type="evidence" value="ECO:0007669"/>
    <property type="project" value="UniProtKB-KW"/>
</dbReference>
<dbReference type="SUPFAM" id="SSF52440">
    <property type="entry name" value="PreATP-grasp domain"/>
    <property type="match status" value="1"/>
</dbReference>
<keyword evidence="4" id="KW-0067">ATP-binding</keyword>
<dbReference type="Proteomes" id="UP000199024">
    <property type="component" value="Unassembled WGS sequence"/>
</dbReference>
<evidence type="ECO:0000256" key="3">
    <source>
        <dbReference type="ARBA" id="ARBA00022741"/>
    </source>
</evidence>
<keyword evidence="5" id="KW-0460">Magnesium</keyword>
<evidence type="ECO:0000313" key="8">
    <source>
        <dbReference type="Proteomes" id="UP000199024"/>
    </source>
</evidence>
<evidence type="ECO:0000256" key="4">
    <source>
        <dbReference type="ARBA" id="ARBA00022840"/>
    </source>
</evidence>
<evidence type="ECO:0000313" key="7">
    <source>
        <dbReference type="EMBL" id="SFS04432.1"/>
    </source>
</evidence>
<evidence type="ECO:0000256" key="5">
    <source>
        <dbReference type="ARBA" id="ARBA00022842"/>
    </source>
</evidence>
<keyword evidence="3" id="KW-0547">Nucleotide-binding</keyword>
<proteinExistence type="predicted"/>
<dbReference type="AlphaFoldDB" id="A0A1I6LMG4"/>
<dbReference type="InterPro" id="IPR016185">
    <property type="entry name" value="PreATP-grasp_dom_sf"/>
</dbReference>
<dbReference type="SUPFAM" id="SSF56059">
    <property type="entry name" value="Glutathione synthetase ATP-binding domain-like"/>
    <property type="match status" value="1"/>
</dbReference>
<dbReference type="GO" id="GO:0046872">
    <property type="term" value="F:metal ion binding"/>
    <property type="evidence" value="ECO:0007669"/>
    <property type="project" value="UniProtKB-KW"/>
</dbReference>
<feature type="domain" description="Glutathionylspermidine synthase pre-ATP-grasp-like" evidence="6">
    <location>
        <begin position="32"/>
        <end position="452"/>
    </location>
</feature>
<dbReference type="Gene3D" id="3.30.1490.330">
    <property type="match status" value="1"/>
</dbReference>
<evidence type="ECO:0000256" key="2">
    <source>
        <dbReference type="ARBA" id="ARBA00022723"/>
    </source>
</evidence>
<accession>A0A1I6LMG4</accession>
<keyword evidence="1" id="KW-0436">Ligase</keyword>
<dbReference type="STRING" id="474950.SAMN05421771_0918"/>